<feature type="coiled-coil region" evidence="4">
    <location>
        <begin position="119"/>
        <end position="146"/>
    </location>
</feature>
<feature type="compositionally biased region" description="Low complexity" evidence="5">
    <location>
        <begin position="644"/>
        <end position="663"/>
    </location>
</feature>
<dbReference type="Pfam" id="PF03343">
    <property type="entry name" value="SART-1"/>
    <property type="match status" value="1"/>
</dbReference>
<feature type="region of interest" description="Disordered" evidence="5">
    <location>
        <begin position="17"/>
        <end position="88"/>
    </location>
</feature>
<comment type="caution">
    <text evidence="6">The sequence shown here is derived from an EMBL/GenBank/DDBJ whole genome shotgun (WGS) entry which is preliminary data.</text>
</comment>
<feature type="compositionally biased region" description="Polar residues" evidence="5">
    <location>
        <begin position="472"/>
        <end position="484"/>
    </location>
</feature>
<keyword evidence="7" id="KW-1185">Reference proteome</keyword>
<sequence length="674" mass="74857">MADVVSIEEANKIRVAMGMKPLPVPGGGSASGPVFKESDSEDDSEDEPASTLETRAAAAGDNWKKLQDEENAKAKAQARKEAIKKARDQAQRFAKLEGKSLGEGDDLDAKSWLAGQKKRQKKIEKARRLEQELAEREQQAEYTSADLAGVKVAHELDAFDEGGEQILTLKDAAVDDDEAADELEAADLREVEKANERLESKKRKRVYDPNETAEDGQNTILAQYDEEIEGKKGKAFTLDGQGRTEEEKLQAAVGGTSGKSKSIKISLDMLKEDDGPPPSDYLDPSEIKIKKPKKSKKSKSLRKKAVDEDDIIPPGGAPEPAAAQNGESMDLDVPETSVPAKRKSTVDDNFVDDEDLQAQLAMQRRAALKKRKKMRPEDLARQFREEESATPGVVESTEDGGDEPGLVIDETTEFVANLQKPAEPERRRQKSSQPRSRGVSMAAGIHDEEGDLNMESYAQVEDEEDREARATRSVSATQDVTTTGLDEEMRVDQGLGATLALLRQRGVLQDSNADEQVTGYREHQKFVTQKMKAEEEAERRAKLQRERDRASGRLDNMSGKDREALAQKSNQDRDRLESRKMGDLFNKDYKPNVELKYVDEYGRHMNQKEAFKHLSHQFHGKGSGKQKLEKHLKKIEEEKKKESTSLLDSSQATGMNNAAGATARKNRQAGVRLQ</sequence>
<dbReference type="PANTHER" id="PTHR14152:SF5">
    <property type="entry name" value="U4_U6.U5 TRI-SNRNP-ASSOCIATED PROTEIN 1"/>
    <property type="match status" value="1"/>
</dbReference>
<feature type="compositionally biased region" description="Basic and acidic residues" evidence="5">
    <location>
        <begin position="520"/>
        <end position="583"/>
    </location>
</feature>
<dbReference type="Proteomes" id="UP000799776">
    <property type="component" value="Unassembled WGS sequence"/>
</dbReference>
<dbReference type="GO" id="GO:0000481">
    <property type="term" value="P:maturation of 5S rRNA"/>
    <property type="evidence" value="ECO:0007669"/>
    <property type="project" value="TreeGrafter"/>
</dbReference>
<dbReference type="PANTHER" id="PTHR14152">
    <property type="entry name" value="SQUAMOUS CELL CARCINOMA ANTIGEN RECOGNISED BY CYTOTOXIC T LYMPHOCYTES"/>
    <property type="match status" value="1"/>
</dbReference>
<dbReference type="OrthoDB" id="5583at2759"/>
<accession>A0A9P4LYH8</accession>
<feature type="region of interest" description="Disordered" evidence="5">
    <location>
        <begin position="513"/>
        <end position="583"/>
    </location>
</feature>
<dbReference type="EMBL" id="ML978713">
    <property type="protein sequence ID" value="KAF2089920.1"/>
    <property type="molecule type" value="Genomic_DNA"/>
</dbReference>
<name>A0A9P4LYH8_9PEZI</name>
<evidence type="ECO:0000256" key="3">
    <source>
        <dbReference type="ARBA" id="ARBA00023242"/>
    </source>
</evidence>
<dbReference type="GO" id="GO:0046540">
    <property type="term" value="C:U4/U6 x U5 tri-snRNP complex"/>
    <property type="evidence" value="ECO:0007669"/>
    <property type="project" value="TreeGrafter"/>
</dbReference>
<feature type="region of interest" description="Disordered" evidence="5">
    <location>
        <begin position="195"/>
        <end position="221"/>
    </location>
</feature>
<evidence type="ECO:0000256" key="5">
    <source>
        <dbReference type="SAM" id="MobiDB-lite"/>
    </source>
</evidence>
<feature type="compositionally biased region" description="Acidic residues" evidence="5">
    <location>
        <begin position="39"/>
        <end position="48"/>
    </location>
</feature>
<feature type="compositionally biased region" description="Basic and acidic residues" evidence="5">
    <location>
        <begin position="62"/>
        <end position="88"/>
    </location>
</feature>
<evidence type="ECO:0000256" key="4">
    <source>
        <dbReference type="SAM" id="Coils"/>
    </source>
</evidence>
<comment type="similarity">
    <text evidence="2">Belongs to the SNU66/SART1 family.</text>
</comment>
<keyword evidence="4" id="KW-0175">Coiled coil</keyword>
<protein>
    <recommendedName>
        <fullName evidence="8">SART-1 protein</fullName>
    </recommendedName>
</protein>
<feature type="compositionally biased region" description="Basic residues" evidence="5">
    <location>
        <begin position="290"/>
        <end position="303"/>
    </location>
</feature>
<gene>
    <name evidence="6" type="ORF">K490DRAFT_36100</name>
</gene>
<dbReference type="GO" id="GO:0045292">
    <property type="term" value="P:mRNA cis splicing, via spliceosome"/>
    <property type="evidence" value="ECO:0007669"/>
    <property type="project" value="TreeGrafter"/>
</dbReference>
<evidence type="ECO:0008006" key="8">
    <source>
        <dbReference type="Google" id="ProtNLM"/>
    </source>
</evidence>
<dbReference type="InterPro" id="IPR005011">
    <property type="entry name" value="SNU66/SART1"/>
</dbReference>
<keyword evidence="3" id="KW-0539">Nucleus</keyword>
<reference evidence="6" key="1">
    <citation type="journal article" date="2020" name="Stud. Mycol.">
        <title>101 Dothideomycetes genomes: a test case for predicting lifestyles and emergence of pathogens.</title>
        <authorList>
            <person name="Haridas S."/>
            <person name="Albert R."/>
            <person name="Binder M."/>
            <person name="Bloem J."/>
            <person name="Labutti K."/>
            <person name="Salamov A."/>
            <person name="Andreopoulos B."/>
            <person name="Baker S."/>
            <person name="Barry K."/>
            <person name="Bills G."/>
            <person name="Bluhm B."/>
            <person name="Cannon C."/>
            <person name="Castanera R."/>
            <person name="Culley D."/>
            <person name="Daum C."/>
            <person name="Ezra D."/>
            <person name="Gonzalez J."/>
            <person name="Henrissat B."/>
            <person name="Kuo A."/>
            <person name="Liang C."/>
            <person name="Lipzen A."/>
            <person name="Lutzoni F."/>
            <person name="Magnuson J."/>
            <person name="Mondo S."/>
            <person name="Nolan M."/>
            <person name="Ohm R."/>
            <person name="Pangilinan J."/>
            <person name="Park H.-J."/>
            <person name="Ramirez L."/>
            <person name="Alfaro M."/>
            <person name="Sun H."/>
            <person name="Tritt A."/>
            <person name="Yoshinaga Y."/>
            <person name="Zwiers L.-H."/>
            <person name="Turgeon B."/>
            <person name="Goodwin S."/>
            <person name="Spatafora J."/>
            <person name="Crous P."/>
            <person name="Grigoriev I."/>
        </authorList>
    </citation>
    <scope>NUCLEOTIDE SEQUENCE</scope>
    <source>
        <strain evidence="6">CBS 121410</strain>
    </source>
</reference>
<comment type="subcellular location">
    <subcellularLocation>
        <location evidence="1">Nucleus</location>
    </subcellularLocation>
</comment>
<feature type="region of interest" description="Disordered" evidence="5">
    <location>
        <begin position="235"/>
        <end position="346"/>
    </location>
</feature>
<evidence type="ECO:0000256" key="1">
    <source>
        <dbReference type="ARBA" id="ARBA00004123"/>
    </source>
</evidence>
<evidence type="ECO:0000256" key="2">
    <source>
        <dbReference type="ARBA" id="ARBA00006076"/>
    </source>
</evidence>
<feature type="region of interest" description="Disordered" evidence="5">
    <location>
        <begin position="367"/>
        <end position="489"/>
    </location>
</feature>
<organism evidence="6 7">
    <name type="scientific">Saccharata proteae CBS 121410</name>
    <dbReference type="NCBI Taxonomy" id="1314787"/>
    <lineage>
        <taxon>Eukaryota</taxon>
        <taxon>Fungi</taxon>
        <taxon>Dikarya</taxon>
        <taxon>Ascomycota</taxon>
        <taxon>Pezizomycotina</taxon>
        <taxon>Dothideomycetes</taxon>
        <taxon>Dothideomycetes incertae sedis</taxon>
        <taxon>Botryosphaeriales</taxon>
        <taxon>Saccharataceae</taxon>
        <taxon>Saccharata</taxon>
    </lineage>
</organism>
<feature type="compositionally biased region" description="Basic and acidic residues" evidence="5">
    <location>
        <begin position="634"/>
        <end position="643"/>
    </location>
</feature>
<evidence type="ECO:0000313" key="7">
    <source>
        <dbReference type="Proteomes" id="UP000799776"/>
    </source>
</evidence>
<evidence type="ECO:0000313" key="6">
    <source>
        <dbReference type="EMBL" id="KAF2089920.1"/>
    </source>
</evidence>
<feature type="region of interest" description="Disordered" evidence="5">
    <location>
        <begin position="634"/>
        <end position="674"/>
    </location>
</feature>
<proteinExistence type="inferred from homology"/>
<dbReference type="AlphaFoldDB" id="A0A9P4LYH8"/>
<feature type="compositionally biased region" description="Basic and acidic residues" evidence="5">
    <location>
        <begin position="375"/>
        <end position="387"/>
    </location>
</feature>